<evidence type="ECO:0000313" key="2">
    <source>
        <dbReference type="EMBL" id="KAE8952133.1"/>
    </source>
</evidence>
<protein>
    <submittedName>
        <fullName evidence="2">Uncharacterized protein</fullName>
    </submittedName>
</protein>
<dbReference type="EMBL" id="QXFW01011180">
    <property type="protein sequence ID" value="KAE8952133.1"/>
    <property type="molecule type" value="Genomic_DNA"/>
</dbReference>
<proteinExistence type="predicted"/>
<comment type="caution">
    <text evidence="2">The sequence shown here is derived from an EMBL/GenBank/DDBJ whole genome shotgun (WGS) entry which is preliminary data.</text>
</comment>
<reference evidence="2 3" key="1">
    <citation type="submission" date="2018-09" db="EMBL/GenBank/DDBJ databases">
        <title>Genomic investigation of the strawberry pathogen Phytophthora fragariae indicates pathogenicity is determined by transcriptional variation in three key races.</title>
        <authorList>
            <person name="Adams T.M."/>
            <person name="Armitage A.D."/>
            <person name="Sobczyk M.K."/>
            <person name="Bates H.J."/>
            <person name="Dunwell J.M."/>
            <person name="Nellist C.F."/>
            <person name="Harrison R.J."/>
        </authorList>
    </citation>
    <scope>NUCLEOTIDE SEQUENCE [LARGE SCALE GENOMIC DNA]</scope>
    <source>
        <strain evidence="2 3">SCRP245</strain>
    </source>
</reference>
<dbReference type="AlphaFoldDB" id="A0A6A3G589"/>
<name>A0A6A3G589_9STRA</name>
<evidence type="ECO:0000256" key="1">
    <source>
        <dbReference type="SAM" id="MobiDB-lite"/>
    </source>
</evidence>
<evidence type="ECO:0000313" key="3">
    <source>
        <dbReference type="Proteomes" id="UP000460718"/>
    </source>
</evidence>
<organism evidence="2 3">
    <name type="scientific">Phytophthora fragariae</name>
    <dbReference type="NCBI Taxonomy" id="53985"/>
    <lineage>
        <taxon>Eukaryota</taxon>
        <taxon>Sar</taxon>
        <taxon>Stramenopiles</taxon>
        <taxon>Oomycota</taxon>
        <taxon>Peronosporomycetes</taxon>
        <taxon>Peronosporales</taxon>
        <taxon>Peronosporaceae</taxon>
        <taxon>Phytophthora</taxon>
    </lineage>
</organism>
<dbReference type="Proteomes" id="UP000460718">
    <property type="component" value="Unassembled WGS sequence"/>
</dbReference>
<accession>A0A6A3G589</accession>
<gene>
    <name evidence="2" type="ORF">PF011_g32784</name>
</gene>
<sequence>MKAEMSRALSVMGTTQKPLAMSREQYHRYLSKSSSKSLTSGMG</sequence>
<feature type="region of interest" description="Disordered" evidence="1">
    <location>
        <begin position="1"/>
        <end position="22"/>
    </location>
</feature>